<sequence length="564" mass="63272">MARGTRKRNHSKHVRKTSKNQSQDEAGRAIAAGGFGCVFKPAINCGNRVIAKKMQKNGFEYITKVMIARYAREEMLEVKKILPIVKKIPHEKRYFLLDGIFECKNFGPLSAEDKIDFNSKCNNLGKIGINESNVNKKIRSLSAIYIPYGGESVSKIMKKLASDYNKDENRPPLLRKIGLVTLAMADVLENAVVPMNNLGLIHLDLKGDNMLLNADVLEDEKMPYIKIIDWGLAGTISGNNIPDAARDRPLQFNGPFSNILFNYSLVKSIVTDDCYGGEISEAQINSIATRIVVLMVDDWAGHAKYISNDLNNFLLPYSRAKGNQSTLNSNADCTTEALTIIAEYIAPILRKYLTRNSNGLLGCSFNEKAYFQEVYRYNCDVWGLLTTFQDFIGRMTASYSRFRNLPLSRAMSNILFKYCFSPTYAAERIPINSVISDMKNIAIMCKINKDPSYYIPSTPVVAKITRPPGLKTISPSDERQSISLNGKKRCPNGYKKHPTKPGKCRKTVKKGNKKKASPKKKTTSKKKSTRYELMPLPLGRKRCPKGYKKLAGDGIIHRIVCAKK</sequence>
<dbReference type="InterPro" id="IPR000719">
    <property type="entry name" value="Prot_kinase_dom"/>
</dbReference>
<dbReference type="InterPro" id="IPR008271">
    <property type="entry name" value="Ser/Thr_kinase_AS"/>
</dbReference>
<protein>
    <recommendedName>
        <fullName evidence="2">Protein kinase domain-containing protein</fullName>
    </recommendedName>
</protein>
<dbReference type="GO" id="GO:0005524">
    <property type="term" value="F:ATP binding"/>
    <property type="evidence" value="ECO:0007669"/>
    <property type="project" value="InterPro"/>
</dbReference>
<reference evidence="3" key="1">
    <citation type="journal article" date="2020" name="Nature">
        <title>Giant virus diversity and host interactions through global metagenomics.</title>
        <authorList>
            <person name="Schulz F."/>
            <person name="Roux S."/>
            <person name="Paez-Espino D."/>
            <person name="Jungbluth S."/>
            <person name="Walsh D.A."/>
            <person name="Denef V.J."/>
            <person name="McMahon K.D."/>
            <person name="Konstantinidis K.T."/>
            <person name="Eloe-Fadrosh E.A."/>
            <person name="Kyrpides N.C."/>
            <person name="Woyke T."/>
        </authorList>
    </citation>
    <scope>NUCLEOTIDE SEQUENCE</scope>
    <source>
        <strain evidence="3">GVMAG-M-3300027833-11</strain>
    </source>
</reference>
<organism evidence="3">
    <name type="scientific">viral metagenome</name>
    <dbReference type="NCBI Taxonomy" id="1070528"/>
    <lineage>
        <taxon>unclassified sequences</taxon>
        <taxon>metagenomes</taxon>
        <taxon>organismal metagenomes</taxon>
    </lineage>
</organism>
<dbReference type="PROSITE" id="PS00108">
    <property type="entry name" value="PROTEIN_KINASE_ST"/>
    <property type="match status" value="1"/>
</dbReference>
<name>A0A6C0LGQ5_9ZZZZ</name>
<dbReference type="EMBL" id="MN740503">
    <property type="protein sequence ID" value="QHU30119.1"/>
    <property type="molecule type" value="Genomic_DNA"/>
</dbReference>
<evidence type="ECO:0000256" key="1">
    <source>
        <dbReference type="SAM" id="MobiDB-lite"/>
    </source>
</evidence>
<dbReference type="Gene3D" id="1.10.510.10">
    <property type="entry name" value="Transferase(Phosphotransferase) domain 1"/>
    <property type="match status" value="1"/>
</dbReference>
<feature type="region of interest" description="Disordered" evidence="1">
    <location>
        <begin position="1"/>
        <end position="25"/>
    </location>
</feature>
<evidence type="ECO:0000313" key="3">
    <source>
        <dbReference type="EMBL" id="QHU30119.1"/>
    </source>
</evidence>
<feature type="region of interest" description="Disordered" evidence="1">
    <location>
        <begin position="471"/>
        <end position="530"/>
    </location>
</feature>
<proteinExistence type="predicted"/>
<evidence type="ECO:0000259" key="2">
    <source>
        <dbReference type="PROSITE" id="PS50011"/>
    </source>
</evidence>
<feature type="domain" description="Protein kinase" evidence="2">
    <location>
        <begin position="24"/>
        <end position="470"/>
    </location>
</feature>
<feature type="compositionally biased region" description="Basic residues" evidence="1">
    <location>
        <begin position="1"/>
        <end position="18"/>
    </location>
</feature>
<dbReference type="GO" id="GO:0004672">
    <property type="term" value="F:protein kinase activity"/>
    <property type="evidence" value="ECO:0007669"/>
    <property type="project" value="InterPro"/>
</dbReference>
<dbReference type="AlphaFoldDB" id="A0A6C0LGQ5"/>
<dbReference type="InterPro" id="IPR011009">
    <property type="entry name" value="Kinase-like_dom_sf"/>
</dbReference>
<dbReference type="SUPFAM" id="SSF56112">
    <property type="entry name" value="Protein kinase-like (PK-like)"/>
    <property type="match status" value="1"/>
</dbReference>
<accession>A0A6C0LGQ5</accession>
<dbReference type="PROSITE" id="PS50011">
    <property type="entry name" value="PROTEIN_KINASE_DOM"/>
    <property type="match status" value="1"/>
</dbReference>
<feature type="compositionally biased region" description="Basic residues" evidence="1">
    <location>
        <begin position="486"/>
        <end position="528"/>
    </location>
</feature>